<dbReference type="Proteomes" id="UP000886523">
    <property type="component" value="Unassembled WGS sequence"/>
</dbReference>
<evidence type="ECO:0000313" key="3">
    <source>
        <dbReference type="Proteomes" id="UP000886523"/>
    </source>
</evidence>
<dbReference type="OrthoDB" id="5271368at2759"/>
<accession>A0A9P6ACA6</accession>
<organism evidence="2 3">
    <name type="scientific">Hydnum rufescens UP504</name>
    <dbReference type="NCBI Taxonomy" id="1448309"/>
    <lineage>
        <taxon>Eukaryota</taxon>
        <taxon>Fungi</taxon>
        <taxon>Dikarya</taxon>
        <taxon>Basidiomycota</taxon>
        <taxon>Agaricomycotina</taxon>
        <taxon>Agaricomycetes</taxon>
        <taxon>Cantharellales</taxon>
        <taxon>Hydnaceae</taxon>
        <taxon>Hydnum</taxon>
    </lineage>
</organism>
<dbReference type="EMBL" id="MU129381">
    <property type="protein sequence ID" value="KAF9503330.1"/>
    <property type="molecule type" value="Genomic_DNA"/>
</dbReference>
<keyword evidence="3" id="KW-1185">Reference proteome</keyword>
<dbReference type="Pfam" id="PF21595">
    <property type="entry name" value="CCL2-like"/>
    <property type="match status" value="1"/>
</dbReference>
<gene>
    <name evidence="2" type="ORF">BS47DRAFT_831707</name>
</gene>
<dbReference type="Gene3D" id="2.80.10.50">
    <property type="match status" value="1"/>
</dbReference>
<comment type="caution">
    <text evidence="2">The sequence shown here is derived from an EMBL/GenBank/DDBJ whole genome shotgun (WGS) entry which is preliminary data.</text>
</comment>
<evidence type="ECO:0000313" key="2">
    <source>
        <dbReference type="EMBL" id="KAF9503330.1"/>
    </source>
</evidence>
<dbReference type="AlphaFoldDB" id="A0A9P6ACA6"/>
<feature type="domain" description="CCL2-like lectin" evidence="1">
    <location>
        <begin position="11"/>
        <end position="97"/>
    </location>
</feature>
<name>A0A9P6ACA6_9AGAM</name>
<reference evidence="2" key="1">
    <citation type="journal article" date="2020" name="Nat. Commun.">
        <title>Large-scale genome sequencing of mycorrhizal fungi provides insights into the early evolution of symbiotic traits.</title>
        <authorList>
            <person name="Miyauchi S."/>
            <person name="Kiss E."/>
            <person name="Kuo A."/>
            <person name="Drula E."/>
            <person name="Kohler A."/>
            <person name="Sanchez-Garcia M."/>
            <person name="Morin E."/>
            <person name="Andreopoulos B."/>
            <person name="Barry K.W."/>
            <person name="Bonito G."/>
            <person name="Buee M."/>
            <person name="Carver A."/>
            <person name="Chen C."/>
            <person name="Cichocki N."/>
            <person name="Clum A."/>
            <person name="Culley D."/>
            <person name="Crous P.W."/>
            <person name="Fauchery L."/>
            <person name="Girlanda M."/>
            <person name="Hayes R.D."/>
            <person name="Keri Z."/>
            <person name="LaButti K."/>
            <person name="Lipzen A."/>
            <person name="Lombard V."/>
            <person name="Magnuson J."/>
            <person name="Maillard F."/>
            <person name="Murat C."/>
            <person name="Nolan M."/>
            <person name="Ohm R.A."/>
            <person name="Pangilinan J."/>
            <person name="Pereira M.F."/>
            <person name="Perotto S."/>
            <person name="Peter M."/>
            <person name="Pfister S."/>
            <person name="Riley R."/>
            <person name="Sitrit Y."/>
            <person name="Stielow J.B."/>
            <person name="Szollosi G."/>
            <person name="Zifcakova L."/>
            <person name="Stursova M."/>
            <person name="Spatafora J.W."/>
            <person name="Tedersoo L."/>
            <person name="Vaario L.M."/>
            <person name="Yamada A."/>
            <person name="Yan M."/>
            <person name="Wang P."/>
            <person name="Xu J."/>
            <person name="Bruns T."/>
            <person name="Baldrian P."/>
            <person name="Vilgalys R."/>
            <person name="Dunand C."/>
            <person name="Henrissat B."/>
            <person name="Grigoriev I.V."/>
            <person name="Hibbett D."/>
            <person name="Nagy L.G."/>
            <person name="Martin F.M."/>
        </authorList>
    </citation>
    <scope>NUCLEOTIDE SEQUENCE</scope>
    <source>
        <strain evidence="2">UP504</strain>
    </source>
</reference>
<evidence type="ECO:0000259" key="1">
    <source>
        <dbReference type="Pfam" id="PF21595"/>
    </source>
</evidence>
<protein>
    <recommendedName>
        <fullName evidence="1">CCL2-like lectin domain-containing protein</fullName>
    </recommendedName>
</protein>
<dbReference type="InterPro" id="IPR048746">
    <property type="entry name" value="CCL2-like_lectin"/>
</dbReference>
<proteinExistence type="predicted"/>
<sequence length="115" mass="12952">MAQLLPPTKIYFIINRVLSPSGVKLAAQYNGLDNKLTLESFDEANDNQRWVLDQSLEKYTTIVPLPAQDEQAAPHDLHYGFVLAEVSAKPHFWVFKDGDGIGPLIWPPPLPQDIR</sequence>